<dbReference type="EMBL" id="CP035088">
    <property type="protein sequence ID" value="QBZ87765.1"/>
    <property type="molecule type" value="Genomic_DNA"/>
</dbReference>
<accession>A0A4P7PBT4</accession>
<dbReference type="Pfam" id="PF13503">
    <property type="entry name" value="DUF4123"/>
    <property type="match status" value="1"/>
</dbReference>
<dbReference type="AlphaFoldDB" id="A0A4P7PBT4"/>
<dbReference type="OrthoDB" id="6363308at2"/>
<gene>
    <name evidence="2" type="ORF">EPZ47_03250</name>
    <name evidence="3" type="ORF">QCD61_03145</name>
</gene>
<dbReference type="KEGG" id="pvk:EPZ47_03250"/>
<evidence type="ECO:0000259" key="1">
    <source>
        <dbReference type="Pfam" id="PF13503"/>
    </source>
</evidence>
<dbReference type="EMBL" id="CP123771">
    <property type="protein sequence ID" value="WGO94092.1"/>
    <property type="molecule type" value="Genomic_DNA"/>
</dbReference>
<feature type="domain" description="DUF4123" evidence="1">
    <location>
        <begin position="13"/>
        <end position="131"/>
    </location>
</feature>
<dbReference type="Proteomes" id="UP000296468">
    <property type="component" value="Chromosome"/>
</dbReference>
<organism evidence="2 4">
    <name type="scientific">Pseudomonas viciae</name>
    <dbReference type="NCBI Taxonomy" id="2505979"/>
    <lineage>
        <taxon>Bacteria</taxon>
        <taxon>Pseudomonadati</taxon>
        <taxon>Pseudomonadota</taxon>
        <taxon>Gammaproteobacteria</taxon>
        <taxon>Pseudomonadales</taxon>
        <taxon>Pseudomonadaceae</taxon>
        <taxon>Pseudomonas</taxon>
    </lineage>
</organism>
<dbReference type="RefSeq" id="WP_135843507.1">
    <property type="nucleotide sequence ID" value="NZ_CP035088.1"/>
</dbReference>
<protein>
    <submittedName>
        <fullName evidence="2">DUF4123 domain-containing protein</fullName>
    </submittedName>
</protein>
<evidence type="ECO:0000313" key="5">
    <source>
        <dbReference type="Proteomes" id="UP001227386"/>
    </source>
</evidence>
<reference evidence="3" key="4">
    <citation type="submission" date="2023-04" db="EMBL/GenBank/DDBJ databases">
        <authorList>
            <person name="Charles T.C."/>
            <person name="Cheng J."/>
            <person name="Lynch M."/>
            <person name="Van Dyk A."/>
        </authorList>
    </citation>
    <scope>NUCLEOTIDE SEQUENCE</scope>
    <source>
        <strain evidence="3">YsS1</strain>
    </source>
</reference>
<sequence length="265" mass="29753">MNAAAMPGASPQWLLLDVPGAPGAARLLQEQFAGARRFALFEGTELHGLREHGPLLVDLRQSPALAGLCHLDAGAWPGLLLVSASPVAPLLAHLRRMLTVTLGLHHKALLNYYNPHTASYFFDGCDPRELSCWLGPIGWLRWFGGTWADRAIGSQGWQQLSNPGLPVQALENEHSLSDRQQRQLQQCLLERHAWQWSCSTGRDYRLLWGDLQQGLTLGFTERPVLDDWLWLRLQYPDAQPVSGLPGGSQRERLDHLRRLWRDSPD</sequence>
<dbReference type="InterPro" id="IPR025391">
    <property type="entry name" value="DUF4123"/>
</dbReference>
<evidence type="ECO:0000313" key="3">
    <source>
        <dbReference type="EMBL" id="WGO94092.1"/>
    </source>
</evidence>
<reference evidence="3 5" key="1">
    <citation type="journal article" date="2012" name="Appl. Soil Ecol.">
        <title>Isolation and characterization of new plant growth-promoting bacterial endophytes.</title>
        <authorList>
            <person name="Rashid S."/>
            <person name="Charles T.C."/>
            <person name="Glick B.R."/>
        </authorList>
    </citation>
    <scope>NUCLEOTIDE SEQUENCE [LARGE SCALE GENOMIC DNA]</scope>
    <source>
        <strain evidence="3 5">YsS1</strain>
    </source>
</reference>
<proteinExistence type="predicted"/>
<evidence type="ECO:0000313" key="4">
    <source>
        <dbReference type="Proteomes" id="UP000296468"/>
    </source>
</evidence>
<reference evidence="2" key="3">
    <citation type="submission" date="2019-01" db="EMBL/GenBank/DDBJ databases">
        <authorList>
            <person name="Zhang L."/>
        </authorList>
    </citation>
    <scope>NUCLEOTIDE SEQUENCE</scope>
    <source>
        <strain evidence="2">11K1</strain>
    </source>
</reference>
<reference evidence="2 4" key="2">
    <citation type="journal article" date="2019" name="Front. Microbiol.">
        <title>In silico and Genetic Analyses of Cyclic Lipopeptide Synthetic Gene Clusters in Pseudomonas sp. 11K1.</title>
        <authorList>
            <person name="Zhao H."/>
            <person name="Liu Y.P."/>
            <person name="Zhang L.Q."/>
        </authorList>
    </citation>
    <scope>NUCLEOTIDE SEQUENCE [LARGE SCALE GENOMIC DNA]</scope>
    <source>
        <strain evidence="2 4">11K1</strain>
    </source>
</reference>
<name>A0A4P7PBT4_9PSED</name>
<dbReference type="Proteomes" id="UP001227386">
    <property type="component" value="Chromosome"/>
</dbReference>
<evidence type="ECO:0000313" key="2">
    <source>
        <dbReference type="EMBL" id="QBZ87765.1"/>
    </source>
</evidence>
<keyword evidence="5" id="KW-1185">Reference proteome</keyword>